<evidence type="ECO:0000313" key="10">
    <source>
        <dbReference type="Proteomes" id="UP000663452"/>
    </source>
</evidence>
<evidence type="ECO:0000256" key="7">
    <source>
        <dbReference type="ARBA" id="ARBA00023136"/>
    </source>
</evidence>
<gene>
    <name evidence="9" type="ORF">JRJ22_23665</name>
</gene>
<evidence type="ECO:0000256" key="1">
    <source>
        <dbReference type="ARBA" id="ARBA00022475"/>
    </source>
</evidence>
<feature type="transmembrane region" description="Helical" evidence="8">
    <location>
        <begin position="79"/>
        <end position="99"/>
    </location>
</feature>
<keyword evidence="1" id="KW-1003">Cell membrane</keyword>
<proteinExistence type="predicted"/>
<dbReference type="RefSeq" id="WP_206101780.1">
    <property type="nucleotide sequence ID" value="NZ_CP070969.1"/>
</dbReference>
<keyword evidence="3" id="KW-0645">Protease</keyword>
<organism evidence="9 10">
    <name type="scientific">Paenibacillus tianjinensis</name>
    <dbReference type="NCBI Taxonomy" id="2810347"/>
    <lineage>
        <taxon>Bacteria</taxon>
        <taxon>Bacillati</taxon>
        <taxon>Bacillota</taxon>
        <taxon>Bacilli</taxon>
        <taxon>Bacillales</taxon>
        <taxon>Paenibacillaceae</taxon>
        <taxon>Paenibacillus</taxon>
    </lineage>
</organism>
<keyword evidence="6 8" id="KW-1133">Transmembrane helix</keyword>
<dbReference type="SMART" id="SM00793">
    <property type="entry name" value="AgrB"/>
    <property type="match status" value="1"/>
</dbReference>
<dbReference type="Pfam" id="PF04647">
    <property type="entry name" value="AgrB"/>
    <property type="match status" value="1"/>
</dbReference>
<evidence type="ECO:0000256" key="5">
    <source>
        <dbReference type="ARBA" id="ARBA00022801"/>
    </source>
</evidence>
<keyword evidence="2" id="KW-0673">Quorum sensing</keyword>
<name>A0ABX7L9Z0_9BACL</name>
<keyword evidence="5" id="KW-0378">Hydrolase</keyword>
<dbReference type="Proteomes" id="UP000663452">
    <property type="component" value="Chromosome"/>
</dbReference>
<evidence type="ECO:0000256" key="4">
    <source>
        <dbReference type="ARBA" id="ARBA00022692"/>
    </source>
</evidence>
<evidence type="ECO:0000313" key="9">
    <source>
        <dbReference type="EMBL" id="QSF44186.1"/>
    </source>
</evidence>
<evidence type="ECO:0000256" key="8">
    <source>
        <dbReference type="SAM" id="Phobius"/>
    </source>
</evidence>
<feature type="transmembrane region" description="Helical" evidence="8">
    <location>
        <begin position="137"/>
        <end position="155"/>
    </location>
</feature>
<dbReference type="EMBL" id="CP070969">
    <property type="protein sequence ID" value="QSF44186.1"/>
    <property type="molecule type" value="Genomic_DNA"/>
</dbReference>
<evidence type="ECO:0000256" key="6">
    <source>
        <dbReference type="ARBA" id="ARBA00022989"/>
    </source>
</evidence>
<dbReference type="InterPro" id="IPR006741">
    <property type="entry name" value="AgrB"/>
</dbReference>
<sequence length="189" mass="21451">MIEMLVNMMSKRMVHHKVIMQKELSIIQYGLQAMIETLLIFCTMIIFSIFLGRFLEALAWVGTVFLIRSLRGGRHAGTFLQCYFISVGTFVSCMIAIHFFQHQFILYWIIWGAALLLLVCSLVSLGTRSGQENAQKIGTLINCLLLLAYGFLIFLQNTNPILLASLLGLTVSQLSNVWKREPNPEYSPN</sequence>
<accession>A0ABX7L9Z0</accession>
<evidence type="ECO:0000256" key="2">
    <source>
        <dbReference type="ARBA" id="ARBA00022654"/>
    </source>
</evidence>
<keyword evidence="10" id="KW-1185">Reference proteome</keyword>
<feature type="transmembrane region" description="Helical" evidence="8">
    <location>
        <begin position="105"/>
        <end position="125"/>
    </location>
</feature>
<keyword evidence="7 8" id="KW-0472">Membrane</keyword>
<protein>
    <submittedName>
        <fullName evidence="9">Accessory gene regulator B family protein</fullName>
    </submittedName>
</protein>
<reference evidence="9 10" key="1">
    <citation type="submission" date="2021-02" db="EMBL/GenBank/DDBJ databases">
        <title>Paenibacillus tianjinensis sp. nov.</title>
        <authorList>
            <person name="Liu H."/>
        </authorList>
    </citation>
    <scope>NUCLEOTIDE SEQUENCE [LARGE SCALE GENOMIC DNA]</scope>
    <source>
        <strain evidence="9 10">TB2019</strain>
    </source>
</reference>
<evidence type="ECO:0000256" key="3">
    <source>
        <dbReference type="ARBA" id="ARBA00022670"/>
    </source>
</evidence>
<keyword evidence="4 8" id="KW-0812">Transmembrane</keyword>
<feature type="transmembrane region" description="Helical" evidence="8">
    <location>
        <begin position="38"/>
        <end position="67"/>
    </location>
</feature>